<feature type="region of interest" description="Disordered" evidence="1">
    <location>
        <begin position="139"/>
        <end position="183"/>
    </location>
</feature>
<dbReference type="EMBL" id="JAIWQS010000055">
    <property type="protein sequence ID" value="KAJ8747893.1"/>
    <property type="molecule type" value="Genomic_DNA"/>
</dbReference>
<name>A0AAV8S767_9ROSI</name>
<keyword evidence="4" id="KW-1185">Reference proteome</keyword>
<dbReference type="PRINTS" id="PR00625">
    <property type="entry name" value="JDOMAIN"/>
</dbReference>
<protein>
    <recommendedName>
        <fullName evidence="2">J domain-containing protein</fullName>
    </recommendedName>
</protein>
<dbReference type="InterPro" id="IPR001623">
    <property type="entry name" value="DnaJ_domain"/>
</dbReference>
<dbReference type="CDD" id="cd06257">
    <property type="entry name" value="DnaJ"/>
    <property type="match status" value="1"/>
</dbReference>
<dbReference type="Proteomes" id="UP001159364">
    <property type="component" value="Unassembled WGS sequence"/>
</dbReference>
<evidence type="ECO:0000256" key="1">
    <source>
        <dbReference type="SAM" id="MobiDB-lite"/>
    </source>
</evidence>
<dbReference type="InterPro" id="IPR036869">
    <property type="entry name" value="J_dom_sf"/>
</dbReference>
<feature type="region of interest" description="Disordered" evidence="1">
    <location>
        <begin position="297"/>
        <end position="323"/>
    </location>
</feature>
<dbReference type="Pfam" id="PF00226">
    <property type="entry name" value="DnaJ"/>
    <property type="match status" value="1"/>
</dbReference>
<dbReference type="SMART" id="SM00271">
    <property type="entry name" value="DnaJ"/>
    <property type="match status" value="1"/>
</dbReference>
<feature type="compositionally biased region" description="Polar residues" evidence="1">
    <location>
        <begin position="259"/>
        <end position="271"/>
    </location>
</feature>
<dbReference type="InterPro" id="IPR024593">
    <property type="entry name" value="DUF3444"/>
</dbReference>
<feature type="compositionally biased region" description="Basic and acidic residues" evidence="1">
    <location>
        <begin position="648"/>
        <end position="659"/>
    </location>
</feature>
<dbReference type="InterPro" id="IPR018253">
    <property type="entry name" value="DnaJ_domain_CS"/>
</dbReference>
<feature type="region of interest" description="Disordered" evidence="1">
    <location>
        <begin position="420"/>
        <end position="469"/>
    </location>
</feature>
<dbReference type="Gene3D" id="1.10.287.110">
    <property type="entry name" value="DnaJ domain"/>
    <property type="match status" value="1"/>
</dbReference>
<reference evidence="3 4" key="1">
    <citation type="submission" date="2021-09" db="EMBL/GenBank/DDBJ databases">
        <title>Genomic insights and catalytic innovation underlie evolution of tropane alkaloids biosynthesis.</title>
        <authorList>
            <person name="Wang Y.-J."/>
            <person name="Tian T."/>
            <person name="Huang J.-P."/>
            <person name="Huang S.-X."/>
        </authorList>
    </citation>
    <scope>NUCLEOTIDE SEQUENCE [LARGE SCALE GENOMIC DNA]</scope>
    <source>
        <strain evidence="3">KIB-2018</strain>
        <tissue evidence="3">Leaf</tissue>
    </source>
</reference>
<feature type="compositionally biased region" description="Polar residues" evidence="1">
    <location>
        <begin position="234"/>
        <end position="247"/>
    </location>
</feature>
<evidence type="ECO:0000259" key="2">
    <source>
        <dbReference type="PROSITE" id="PS50076"/>
    </source>
</evidence>
<feature type="compositionally biased region" description="Basic and acidic residues" evidence="1">
    <location>
        <begin position="676"/>
        <end position="686"/>
    </location>
</feature>
<evidence type="ECO:0000313" key="3">
    <source>
        <dbReference type="EMBL" id="KAJ8747893.1"/>
    </source>
</evidence>
<dbReference type="SUPFAM" id="SSF46565">
    <property type="entry name" value="Chaperone J-domain"/>
    <property type="match status" value="1"/>
</dbReference>
<sequence length="686" mass="76732">MECNKDEAIRAKEIAEKKFMEKDYTSAKKFALKAQTLYPELDGLTKILTTYDVHLSAQNRLSNGEIDWYRVLVVNPWADVETIRKQYRKLALILHPDKNNSPGAESAFNLISEAWSLLSDKARRLEYNKHLNVVLSQHGTSTQSKVSSAPPGANGFHHYNSSVNSSARTQKRSSPTVPATASPPLKRKVNTFWTICNGCKTQYEYLRIYLNQSLLCPNCREAFFAEERAPPPSVNENSRYHTANNGGVTHMSASDKRGVSNSIRGSDLQGNHYSKTANAGSAFQSASIGAQASSVMGQAHLQVKRDHERAEEPSEWDRSYAAKKSSNSSVIVDHLYKKRRSDGIHINGYGSAGFGNVSEPRRGYVETQRLYGFSGTNNKPDTERDLSAVAVRKMLIAKAQSDIHKKLEEWSSSQVKLKGNEKQNFATNNRKKYDDSAGLDKGSKGSKRLPGSPSNDSNNKEHAPLSINVPDPDFHNFDLDRTESAFGGNQVWAAYDDADGMPRYYARIHEVISMSPFKMKISWLNSRNSSEFGPLNWIDSGFRKLEVVHQYEMVEVVSDYDEEQGISVMALIKVAGFKTVFRNNTDSSSLRRIPKEEMFRFSHQVPDRLLTGEEAQNAPRGCWDLDPAATPLELLQVEANKAQPEPATKTDKQTKHDFTTGKTDQTDGNVAEAETAEGREQDKNEK</sequence>
<comment type="caution">
    <text evidence="3">The sequence shown here is derived from an EMBL/GenBank/DDBJ whole genome shotgun (WGS) entry which is preliminary data.</text>
</comment>
<accession>A0AAV8S767</accession>
<feature type="region of interest" description="Disordered" evidence="1">
    <location>
        <begin position="637"/>
        <end position="686"/>
    </location>
</feature>
<dbReference type="PANTHER" id="PTHR44137:SF32">
    <property type="entry name" value="DNAJ HEAT SHOCK AMINO-TERMINAL DOMAIN PROTEIN"/>
    <property type="match status" value="1"/>
</dbReference>
<organism evidence="3 4">
    <name type="scientific">Erythroxylum novogranatense</name>
    <dbReference type="NCBI Taxonomy" id="1862640"/>
    <lineage>
        <taxon>Eukaryota</taxon>
        <taxon>Viridiplantae</taxon>
        <taxon>Streptophyta</taxon>
        <taxon>Embryophyta</taxon>
        <taxon>Tracheophyta</taxon>
        <taxon>Spermatophyta</taxon>
        <taxon>Magnoliopsida</taxon>
        <taxon>eudicotyledons</taxon>
        <taxon>Gunneridae</taxon>
        <taxon>Pentapetalae</taxon>
        <taxon>rosids</taxon>
        <taxon>fabids</taxon>
        <taxon>Malpighiales</taxon>
        <taxon>Erythroxylaceae</taxon>
        <taxon>Erythroxylum</taxon>
    </lineage>
</organism>
<feature type="region of interest" description="Disordered" evidence="1">
    <location>
        <begin position="230"/>
        <end position="271"/>
    </location>
</feature>
<dbReference type="InterPro" id="IPR056988">
    <property type="entry name" value="Zn_ribbon_pln"/>
</dbReference>
<evidence type="ECO:0000313" key="4">
    <source>
        <dbReference type="Proteomes" id="UP001159364"/>
    </source>
</evidence>
<dbReference type="PANTHER" id="PTHR44137">
    <property type="entry name" value="BNAC03G44070D PROTEIN"/>
    <property type="match status" value="1"/>
</dbReference>
<proteinExistence type="predicted"/>
<dbReference type="PROSITE" id="PS00636">
    <property type="entry name" value="DNAJ_1"/>
    <property type="match status" value="1"/>
</dbReference>
<gene>
    <name evidence="3" type="ORF">K2173_012783</name>
</gene>
<feature type="compositionally biased region" description="Polar residues" evidence="1">
    <location>
        <begin position="159"/>
        <end position="168"/>
    </location>
</feature>
<dbReference type="Pfam" id="PF11926">
    <property type="entry name" value="DUF3444"/>
    <property type="match status" value="2"/>
</dbReference>
<dbReference type="PROSITE" id="PS50076">
    <property type="entry name" value="DNAJ_2"/>
    <property type="match status" value="1"/>
</dbReference>
<dbReference type="AlphaFoldDB" id="A0AAV8S767"/>
<feature type="compositionally biased region" description="Low complexity" evidence="1">
    <location>
        <begin position="173"/>
        <end position="183"/>
    </location>
</feature>
<feature type="compositionally biased region" description="Basic and acidic residues" evidence="1">
    <location>
        <begin position="303"/>
        <end position="320"/>
    </location>
</feature>
<dbReference type="Pfam" id="PF23551">
    <property type="entry name" value="Zn_ribbon_20"/>
    <property type="match status" value="1"/>
</dbReference>
<feature type="domain" description="J" evidence="2">
    <location>
        <begin position="67"/>
        <end position="131"/>
    </location>
</feature>